<dbReference type="PRINTS" id="PR00455">
    <property type="entry name" value="HTHTETR"/>
</dbReference>
<dbReference type="SUPFAM" id="SSF48498">
    <property type="entry name" value="Tetracyclin repressor-like, C-terminal domain"/>
    <property type="match status" value="1"/>
</dbReference>
<evidence type="ECO:0000256" key="1">
    <source>
        <dbReference type="ARBA" id="ARBA00023015"/>
    </source>
</evidence>
<evidence type="ECO:0000256" key="3">
    <source>
        <dbReference type="ARBA" id="ARBA00023163"/>
    </source>
</evidence>
<dbReference type="InterPro" id="IPR001647">
    <property type="entry name" value="HTH_TetR"/>
</dbReference>
<dbReference type="GO" id="GO:0003677">
    <property type="term" value="F:DNA binding"/>
    <property type="evidence" value="ECO:0007669"/>
    <property type="project" value="UniProtKB-UniRule"/>
</dbReference>
<reference evidence="6" key="1">
    <citation type="submission" date="2022-04" db="EMBL/GenBank/DDBJ databases">
        <title>Corynebacterium kalidii LD5P10.</title>
        <authorList>
            <person name="Sun J.Q."/>
        </authorList>
    </citation>
    <scope>NUCLEOTIDE SEQUENCE</scope>
    <source>
        <strain evidence="6">LD5P10</strain>
    </source>
</reference>
<feature type="DNA-binding region" description="H-T-H motif" evidence="4">
    <location>
        <begin position="29"/>
        <end position="48"/>
    </location>
</feature>
<dbReference type="AlphaFoldDB" id="A0A9X1WGU8"/>
<comment type="caution">
    <text evidence="6">The sequence shown here is derived from an EMBL/GenBank/DDBJ whole genome shotgun (WGS) entry which is preliminary data.</text>
</comment>
<feature type="domain" description="HTH tetR-type" evidence="5">
    <location>
        <begin position="6"/>
        <end position="66"/>
    </location>
</feature>
<evidence type="ECO:0000259" key="5">
    <source>
        <dbReference type="PROSITE" id="PS50977"/>
    </source>
</evidence>
<keyword evidence="7" id="KW-1185">Reference proteome</keyword>
<keyword evidence="2 4" id="KW-0238">DNA-binding</keyword>
<dbReference type="InterPro" id="IPR009057">
    <property type="entry name" value="Homeodomain-like_sf"/>
</dbReference>
<evidence type="ECO:0000313" key="7">
    <source>
        <dbReference type="Proteomes" id="UP001139207"/>
    </source>
</evidence>
<proteinExistence type="predicted"/>
<dbReference type="RefSeq" id="WP_244803912.1">
    <property type="nucleotide sequence ID" value="NZ_JALIEA010000011.1"/>
</dbReference>
<gene>
    <name evidence="6" type="ORF">MUN33_05700</name>
</gene>
<dbReference type="InterPro" id="IPR011075">
    <property type="entry name" value="TetR_C"/>
</dbReference>
<keyword evidence="3" id="KW-0804">Transcription</keyword>
<dbReference type="PROSITE" id="PS50977">
    <property type="entry name" value="HTH_TETR_2"/>
    <property type="match status" value="1"/>
</dbReference>
<organism evidence="6 7">
    <name type="scientific">Corynebacterium kalidii</name>
    <dbReference type="NCBI Taxonomy" id="2931982"/>
    <lineage>
        <taxon>Bacteria</taxon>
        <taxon>Bacillati</taxon>
        <taxon>Actinomycetota</taxon>
        <taxon>Actinomycetes</taxon>
        <taxon>Mycobacteriales</taxon>
        <taxon>Corynebacteriaceae</taxon>
        <taxon>Corynebacterium</taxon>
    </lineage>
</organism>
<dbReference type="EMBL" id="JALIEA010000011">
    <property type="protein sequence ID" value="MCJ7858213.1"/>
    <property type="molecule type" value="Genomic_DNA"/>
</dbReference>
<dbReference type="PANTHER" id="PTHR47506">
    <property type="entry name" value="TRANSCRIPTIONAL REGULATORY PROTEIN"/>
    <property type="match status" value="1"/>
</dbReference>
<evidence type="ECO:0000256" key="2">
    <source>
        <dbReference type="ARBA" id="ARBA00023125"/>
    </source>
</evidence>
<protein>
    <submittedName>
        <fullName evidence="6">TetR/AcrR family transcriptional regulator</fullName>
    </submittedName>
</protein>
<dbReference type="SUPFAM" id="SSF46689">
    <property type="entry name" value="Homeodomain-like"/>
    <property type="match status" value="1"/>
</dbReference>
<dbReference type="PANTHER" id="PTHR47506:SF1">
    <property type="entry name" value="HTH-TYPE TRANSCRIPTIONAL REGULATOR YJDC"/>
    <property type="match status" value="1"/>
</dbReference>
<dbReference type="Pfam" id="PF16925">
    <property type="entry name" value="TetR_C_13"/>
    <property type="match status" value="1"/>
</dbReference>
<evidence type="ECO:0000313" key="6">
    <source>
        <dbReference type="EMBL" id="MCJ7858213.1"/>
    </source>
</evidence>
<dbReference type="Gene3D" id="1.10.357.10">
    <property type="entry name" value="Tetracycline Repressor, domain 2"/>
    <property type="match status" value="1"/>
</dbReference>
<dbReference type="Proteomes" id="UP001139207">
    <property type="component" value="Unassembled WGS sequence"/>
</dbReference>
<dbReference type="InterPro" id="IPR036271">
    <property type="entry name" value="Tet_transcr_reg_TetR-rel_C_sf"/>
</dbReference>
<dbReference type="Gene3D" id="1.10.10.60">
    <property type="entry name" value="Homeodomain-like"/>
    <property type="match status" value="1"/>
</dbReference>
<sequence>MARPREFSESAVLDAAVSQFRVHGYADTSTEQLCTAAGVRRSSLYNAFTSKDELFVRALEHYITDTGGRQADALDDENLTGAERLDAVMDLILDEEATAAEHGHAAGCMVVNSRMSPDLVEQDERIGQLLDRGLARQTSLLVAAVETGRRDGSLRADLPPHETALAVVSLISGVRVLAQAGTGPEGLRRVVELTLSGLKTA</sequence>
<dbReference type="Pfam" id="PF00440">
    <property type="entry name" value="TetR_N"/>
    <property type="match status" value="1"/>
</dbReference>
<accession>A0A9X1WGU8</accession>
<evidence type="ECO:0000256" key="4">
    <source>
        <dbReference type="PROSITE-ProRule" id="PRU00335"/>
    </source>
</evidence>
<keyword evidence="1" id="KW-0805">Transcription regulation</keyword>
<name>A0A9X1WGU8_9CORY</name>